<evidence type="ECO:0008006" key="4">
    <source>
        <dbReference type="Google" id="ProtNLM"/>
    </source>
</evidence>
<accession>A0A2H0YS98</accession>
<protein>
    <recommendedName>
        <fullName evidence="4">Glycerophosphoryl diester phosphodiesterase membrane domain-containing protein</fullName>
    </recommendedName>
</protein>
<keyword evidence="1" id="KW-0812">Transmembrane</keyword>
<dbReference type="EMBL" id="PEXV01000115">
    <property type="protein sequence ID" value="PIS41374.1"/>
    <property type="molecule type" value="Genomic_DNA"/>
</dbReference>
<gene>
    <name evidence="2" type="ORF">COT25_03440</name>
</gene>
<feature type="transmembrane region" description="Helical" evidence="1">
    <location>
        <begin position="142"/>
        <end position="165"/>
    </location>
</feature>
<keyword evidence="1" id="KW-0472">Membrane</keyword>
<comment type="caution">
    <text evidence="2">The sequence shown here is derived from an EMBL/GenBank/DDBJ whole genome shotgun (WGS) entry which is preliminary data.</text>
</comment>
<proteinExistence type="predicted"/>
<feature type="transmembrane region" description="Helical" evidence="1">
    <location>
        <begin position="87"/>
        <end position="109"/>
    </location>
</feature>
<feature type="transmembrane region" description="Helical" evidence="1">
    <location>
        <begin position="177"/>
        <end position="203"/>
    </location>
</feature>
<organism evidence="2 3">
    <name type="scientific">Candidatus Kerfeldbacteria bacterium CG08_land_8_20_14_0_20_42_7</name>
    <dbReference type="NCBI Taxonomy" id="2014245"/>
    <lineage>
        <taxon>Bacteria</taxon>
        <taxon>Candidatus Kerfeldiibacteriota</taxon>
    </lineage>
</organism>
<evidence type="ECO:0000313" key="2">
    <source>
        <dbReference type="EMBL" id="PIS41374.1"/>
    </source>
</evidence>
<name>A0A2H0YS98_9BACT</name>
<evidence type="ECO:0000313" key="3">
    <source>
        <dbReference type="Proteomes" id="UP000228711"/>
    </source>
</evidence>
<feature type="transmembrane region" description="Helical" evidence="1">
    <location>
        <begin position="268"/>
        <end position="289"/>
    </location>
</feature>
<dbReference type="AlphaFoldDB" id="A0A2H0YS98"/>
<dbReference type="Proteomes" id="UP000228711">
    <property type="component" value="Unassembled WGS sequence"/>
</dbReference>
<reference evidence="3" key="1">
    <citation type="submission" date="2017-09" db="EMBL/GenBank/DDBJ databases">
        <title>Depth-based differentiation of microbial function through sediment-hosted aquifers and enrichment of novel symbionts in the deep terrestrial subsurface.</title>
        <authorList>
            <person name="Probst A.J."/>
            <person name="Ladd B."/>
            <person name="Jarett J.K."/>
            <person name="Geller-Mcgrath D.E."/>
            <person name="Sieber C.M.K."/>
            <person name="Emerson J.B."/>
            <person name="Anantharaman K."/>
            <person name="Thomas B.C."/>
            <person name="Malmstrom R."/>
            <person name="Stieglmeier M."/>
            <person name="Klingl A."/>
            <person name="Woyke T."/>
            <person name="Ryan C.M."/>
            <person name="Banfield J.F."/>
        </authorList>
    </citation>
    <scope>NUCLEOTIDE SEQUENCE [LARGE SCALE GENOMIC DNA]</scope>
</reference>
<sequence length="324" mass="36448">MYKETIRKAWHITWKHKYLWLFGVFATILSSAGASAWDLFVTNTTRVFNQPEFFSNLKILYSTGTLGLVYENVLSNITNFWNLPADVIVLLALMLGLVALAILSQGALIHASAKLDDDEKTNIQIDTEAARSSFWRLTGLQVIFQLAMYGSIFIIGAPLISIYLAQGAEAPAYIFSFLSYILLLPLSIIIYFILLYASIYTVINKTKIRTSIVEAWHLFKKNWLVSLEFALILFLINIVVGFVFVLLLAIPAVVIVESQVAITTFTVWSLTLMLVVFLILSGILTAFQFNATVLFMKRISSGSYSGWLSRVFGKLLKKKQSIIK</sequence>
<keyword evidence="1" id="KW-1133">Transmembrane helix</keyword>
<evidence type="ECO:0000256" key="1">
    <source>
        <dbReference type="SAM" id="Phobius"/>
    </source>
</evidence>
<feature type="transmembrane region" description="Helical" evidence="1">
    <location>
        <begin position="223"/>
        <end position="256"/>
    </location>
</feature>